<dbReference type="Proteomes" id="UP001497700">
    <property type="component" value="Unassembled WGS sequence"/>
</dbReference>
<comment type="caution">
    <text evidence="1">The sequence shown here is derived from an EMBL/GenBank/DDBJ whole genome shotgun (WGS) entry which is preliminary data.</text>
</comment>
<evidence type="ECO:0000313" key="2">
    <source>
        <dbReference type="Proteomes" id="UP001497700"/>
    </source>
</evidence>
<sequence>MASLLLGRSPRASYFACHGLALRRPMSISYHISHPSNREPQRRPDLVPPDELQGYSIDGQDIKPGEHVRSVCRKHDISFPNDARKLKGFKLKRNPCKWSVAVSEKHCIQRNSMKYLDKYEHPFAKSVLNMYVSRKQEPLWLSVSSLPVASPFPCSTARKKLKHAFYDALAAHGYDREGRRIATEGNSSIIADLCGTVQLTCGDPKVACRMKFADLLESAMAIVSAVELALGRDKDGIRINPMQQSPKSKKSKSSTHWVSSSSKKMGTRPRVSF</sequence>
<gene>
    <name evidence="1" type="ORF">F4820DRAFT_261312</name>
</gene>
<keyword evidence="2" id="KW-1185">Reference proteome</keyword>
<dbReference type="EMBL" id="MU393460">
    <property type="protein sequence ID" value="KAI4866341.1"/>
    <property type="molecule type" value="Genomic_DNA"/>
</dbReference>
<reference evidence="1 2" key="1">
    <citation type="journal article" date="2022" name="New Phytol.">
        <title>Ecological generalism drives hyperdiversity of secondary metabolite gene clusters in xylarialean endophytes.</title>
        <authorList>
            <person name="Franco M.E.E."/>
            <person name="Wisecaver J.H."/>
            <person name="Arnold A.E."/>
            <person name="Ju Y.M."/>
            <person name="Slot J.C."/>
            <person name="Ahrendt S."/>
            <person name="Moore L.P."/>
            <person name="Eastman K.E."/>
            <person name="Scott K."/>
            <person name="Konkel Z."/>
            <person name="Mondo S.J."/>
            <person name="Kuo A."/>
            <person name="Hayes R.D."/>
            <person name="Haridas S."/>
            <person name="Andreopoulos B."/>
            <person name="Riley R."/>
            <person name="LaButti K."/>
            <person name="Pangilinan J."/>
            <person name="Lipzen A."/>
            <person name="Amirebrahimi M."/>
            <person name="Yan J."/>
            <person name="Adam C."/>
            <person name="Keymanesh K."/>
            <person name="Ng V."/>
            <person name="Louie K."/>
            <person name="Northen T."/>
            <person name="Drula E."/>
            <person name="Henrissat B."/>
            <person name="Hsieh H.M."/>
            <person name="Youens-Clark K."/>
            <person name="Lutzoni F."/>
            <person name="Miadlikowska J."/>
            <person name="Eastwood D.C."/>
            <person name="Hamelin R.C."/>
            <person name="Grigoriev I.V."/>
            <person name="U'Ren J.M."/>
        </authorList>
    </citation>
    <scope>NUCLEOTIDE SEQUENCE [LARGE SCALE GENOMIC DNA]</scope>
    <source>
        <strain evidence="1 2">CBS 119005</strain>
    </source>
</reference>
<protein>
    <submittedName>
        <fullName evidence="1">Uncharacterized protein</fullName>
    </submittedName>
</protein>
<accession>A0ACB9Z491</accession>
<name>A0ACB9Z491_9PEZI</name>
<organism evidence="1 2">
    <name type="scientific">Hypoxylon rubiginosum</name>
    <dbReference type="NCBI Taxonomy" id="110542"/>
    <lineage>
        <taxon>Eukaryota</taxon>
        <taxon>Fungi</taxon>
        <taxon>Dikarya</taxon>
        <taxon>Ascomycota</taxon>
        <taxon>Pezizomycotina</taxon>
        <taxon>Sordariomycetes</taxon>
        <taxon>Xylariomycetidae</taxon>
        <taxon>Xylariales</taxon>
        <taxon>Hypoxylaceae</taxon>
        <taxon>Hypoxylon</taxon>
    </lineage>
</organism>
<proteinExistence type="predicted"/>
<evidence type="ECO:0000313" key="1">
    <source>
        <dbReference type="EMBL" id="KAI4866341.1"/>
    </source>
</evidence>